<reference evidence="1 2" key="1">
    <citation type="submission" date="2019-04" db="EMBL/GenBank/DDBJ databases">
        <title>Friends and foes A comparative genomics study of 23 Aspergillus species from section Flavi.</title>
        <authorList>
            <consortium name="DOE Joint Genome Institute"/>
            <person name="Kjaerbolling I."/>
            <person name="Vesth T."/>
            <person name="Frisvad J.C."/>
            <person name="Nybo J.L."/>
            <person name="Theobald S."/>
            <person name="Kildgaard S."/>
            <person name="Isbrandt T."/>
            <person name="Kuo A."/>
            <person name="Sato A."/>
            <person name="Lyhne E.K."/>
            <person name="Kogle M.E."/>
            <person name="Wiebenga A."/>
            <person name="Kun R.S."/>
            <person name="Lubbers R.J."/>
            <person name="Makela M.R."/>
            <person name="Barry K."/>
            <person name="Chovatia M."/>
            <person name="Clum A."/>
            <person name="Daum C."/>
            <person name="Haridas S."/>
            <person name="He G."/>
            <person name="LaButti K."/>
            <person name="Lipzen A."/>
            <person name="Mondo S."/>
            <person name="Riley R."/>
            <person name="Salamov A."/>
            <person name="Simmons B.A."/>
            <person name="Magnuson J.K."/>
            <person name="Henrissat B."/>
            <person name="Mortensen U.H."/>
            <person name="Larsen T.O."/>
            <person name="Devries R.P."/>
            <person name="Grigoriev I.V."/>
            <person name="Machida M."/>
            <person name="Baker S.E."/>
            <person name="Andersen M.R."/>
        </authorList>
    </citation>
    <scope>NUCLEOTIDE SEQUENCE [LARGE SCALE GENOMIC DNA]</scope>
    <source>
        <strain evidence="1 2">CBS 151.66</strain>
    </source>
</reference>
<dbReference type="Proteomes" id="UP000326565">
    <property type="component" value="Unassembled WGS sequence"/>
</dbReference>
<protein>
    <submittedName>
        <fullName evidence="1">Uncharacterized protein</fullName>
    </submittedName>
</protein>
<organism evidence="1 2">
    <name type="scientific">Aspergillus leporis</name>
    <dbReference type="NCBI Taxonomy" id="41062"/>
    <lineage>
        <taxon>Eukaryota</taxon>
        <taxon>Fungi</taxon>
        <taxon>Dikarya</taxon>
        <taxon>Ascomycota</taxon>
        <taxon>Pezizomycotina</taxon>
        <taxon>Eurotiomycetes</taxon>
        <taxon>Eurotiomycetidae</taxon>
        <taxon>Eurotiales</taxon>
        <taxon>Aspergillaceae</taxon>
        <taxon>Aspergillus</taxon>
        <taxon>Aspergillus subgen. Circumdati</taxon>
    </lineage>
</organism>
<dbReference type="AlphaFoldDB" id="A0A5N5X7Y9"/>
<name>A0A5N5X7Y9_9EURO</name>
<proteinExistence type="predicted"/>
<keyword evidence="2" id="KW-1185">Reference proteome</keyword>
<dbReference type="OrthoDB" id="1658288at2759"/>
<gene>
    <name evidence="1" type="ORF">BDV29DRAFT_78197</name>
</gene>
<evidence type="ECO:0000313" key="1">
    <source>
        <dbReference type="EMBL" id="KAB8076819.1"/>
    </source>
</evidence>
<accession>A0A5N5X7Y9</accession>
<sequence length="75" mass="8649">MVQVMALPHIEGRGSFVSDDFLCLMWTTNRSFQEWTMDYIRLLVAQQWVSQEAIENVQSKRDPSSHGITFAVCVL</sequence>
<evidence type="ECO:0000313" key="2">
    <source>
        <dbReference type="Proteomes" id="UP000326565"/>
    </source>
</evidence>
<dbReference type="EMBL" id="ML732176">
    <property type="protein sequence ID" value="KAB8076819.1"/>
    <property type="molecule type" value="Genomic_DNA"/>
</dbReference>